<proteinExistence type="predicted"/>
<evidence type="ECO:0000313" key="3">
    <source>
        <dbReference type="Proteomes" id="UP000063781"/>
    </source>
</evidence>
<sequence>MIDDYDKSNFNGDTIREDGPEELNIEIFFEFFKELLSNPEIIYSNTLSLYSCLLDCLGLITILNFFNTNVSRKNINDIRKSNNLIIELFSIILSEFNKLILQPGIVKKGDFYGLSSTYISMLTRLRNNLHQFRFSDFNKKLTMIDTGMGRSRDIKNPYIDICLHFEIIDKCRYMIGTNQFEYVHEEIKNDTFVKSMTLQLRLIQNICFAKTDIFNIRKAPEKPNYKWIPYSYSDIIKSNKDLGEREIDRLIIALDVTSSIYEFFTYLVDIGEYIKEVPYLVYFYRKMISIHLDETIDNIQGFISKSQNNEMKKIFISLISDVKEEDIQQIKILRNNLHYQHQERFIVGDIDTSYRNLKHLLYINESIMRRIGDCVNCNPTKWKEIGYRFLRWVQS</sequence>
<name>A0A120JTQ7_9FIRM</name>
<dbReference type="EMBL" id="CP013213">
    <property type="protein sequence ID" value="AMC93645.1"/>
    <property type="molecule type" value="Genomic_DNA"/>
</dbReference>
<keyword evidence="1" id="KW-0472">Membrane</keyword>
<keyword evidence="1" id="KW-1133">Transmembrane helix</keyword>
<protein>
    <submittedName>
        <fullName evidence="2">Uncharacterized protein</fullName>
    </submittedName>
</protein>
<accession>A0A120JTQ7</accession>
<reference evidence="2 3" key="1">
    <citation type="submission" date="2015-10" db="EMBL/GenBank/DDBJ databases">
        <title>Erysipelothrix larvae sp. LV19 isolated from the larval gut of the rhinoceros beetle, Trypoxylus dichotomus.</title>
        <authorList>
            <person name="Lim S."/>
            <person name="Kim B.-C."/>
        </authorList>
    </citation>
    <scope>NUCLEOTIDE SEQUENCE [LARGE SCALE GENOMIC DNA]</scope>
    <source>
        <strain evidence="2 3">LV19</strain>
    </source>
</reference>
<keyword evidence="3" id="KW-1185">Reference proteome</keyword>
<dbReference type="RefSeq" id="WP_067632619.1">
    <property type="nucleotide sequence ID" value="NZ_CP013213.1"/>
</dbReference>
<dbReference type="Proteomes" id="UP000063781">
    <property type="component" value="Chromosome"/>
</dbReference>
<dbReference type="AlphaFoldDB" id="A0A120JTQ7"/>
<evidence type="ECO:0000313" key="2">
    <source>
        <dbReference type="EMBL" id="AMC93645.1"/>
    </source>
</evidence>
<feature type="transmembrane region" description="Helical" evidence="1">
    <location>
        <begin position="47"/>
        <end position="66"/>
    </location>
</feature>
<gene>
    <name evidence="2" type="ORF">AOC36_06485</name>
</gene>
<dbReference type="KEGG" id="erl:AOC36_06485"/>
<evidence type="ECO:0000256" key="1">
    <source>
        <dbReference type="SAM" id="Phobius"/>
    </source>
</evidence>
<keyword evidence="1" id="KW-0812">Transmembrane</keyword>
<organism evidence="2 3">
    <name type="scientific">Erysipelothrix larvae</name>
    <dbReference type="NCBI Taxonomy" id="1514105"/>
    <lineage>
        <taxon>Bacteria</taxon>
        <taxon>Bacillati</taxon>
        <taxon>Bacillota</taxon>
        <taxon>Erysipelotrichia</taxon>
        <taxon>Erysipelotrichales</taxon>
        <taxon>Erysipelotrichaceae</taxon>
        <taxon>Erysipelothrix</taxon>
    </lineage>
</organism>